<gene>
    <name evidence="1" type="ORF">PDJAM_G00242700</name>
</gene>
<evidence type="ECO:0000313" key="2">
    <source>
        <dbReference type="Proteomes" id="UP000830395"/>
    </source>
</evidence>
<organism evidence="1 2">
    <name type="scientific">Pangasius djambal</name>
    <dbReference type="NCBI Taxonomy" id="1691987"/>
    <lineage>
        <taxon>Eukaryota</taxon>
        <taxon>Metazoa</taxon>
        <taxon>Chordata</taxon>
        <taxon>Craniata</taxon>
        <taxon>Vertebrata</taxon>
        <taxon>Euteleostomi</taxon>
        <taxon>Actinopterygii</taxon>
        <taxon>Neopterygii</taxon>
        <taxon>Teleostei</taxon>
        <taxon>Ostariophysi</taxon>
        <taxon>Siluriformes</taxon>
        <taxon>Pangasiidae</taxon>
        <taxon>Pangasius</taxon>
    </lineage>
</organism>
<dbReference type="EMBL" id="CM040982">
    <property type="protein sequence ID" value="MCJ8735078.1"/>
    <property type="molecule type" value="Genomic_DNA"/>
</dbReference>
<comment type="caution">
    <text evidence="1">The sequence shown here is derived from an EMBL/GenBank/DDBJ whole genome shotgun (WGS) entry which is preliminary data.</text>
</comment>
<accession>A0ACC5YHK7</accession>
<sequence>MDAIMLQEKLVEKLLCARSRTTRQKDKQYVGFATLPNQVHRKSVKKGFDFTLMVAGESGLGKSTLVNSLFLTDLYKDRKLLNAEERINQTVEITKHTVDIEEKGVKLKLTIVDTPGFGDAVNNNECWKPITDYIDQQFEQYFRDESGLNRKNILDNRVHCCLYFIPPFGHGLRPVDVEFMKALHEKVNIIPLIAKADCLTPSEIKKLKDRVRDEIERFGIKVYQFPECDSDEDEEFKQMDKELKECTPFAVIGSNTVVEARGQRVRGRLYPWGIVEVENQSHCDFVKLRNMLIRSHMHDLKDVTCDVHYENYRAQCIQEMTSKLAQDNRMDSPIPILPLPTPDAETERLIKMKDEELKRMQEMLQKMQQQMHEKDQQLYQCDPAVSLEHLLLLQEQTLSLFWASVSRRRHLYTVCAGMKCVLFALLVLVCELGADVGEADAVCPLACSCTAAVVDCSSRGLTTATLPSSFPVSTTELQLHDNHLTALPTGLLDSMQALQLVTLHGNPWECDCAVLYLRGWLLKQNNDALIRNVSCNSPPGLQGRLVAYLSEEEVLNTCNYWLCDLALASQIGLFVFIMVQGILLAVVVYFLRRFNQLGYDAQRAAAESFHS</sequence>
<proteinExistence type="predicted"/>
<protein>
    <submittedName>
        <fullName evidence="1">Uncharacterized protein</fullName>
    </submittedName>
</protein>
<name>A0ACC5YHK7_9TELE</name>
<reference evidence="1" key="1">
    <citation type="submission" date="2020-02" db="EMBL/GenBank/DDBJ databases">
        <title>Genome sequencing of the panga catfish, Pangasius djambal.</title>
        <authorList>
            <person name="Wen M."/>
            <person name="Zahm M."/>
            <person name="Roques C."/>
            <person name="Cabau C."/>
            <person name="Klopp C."/>
            <person name="Donnadieu C."/>
            <person name="Jouanno E."/>
            <person name="Avarre J.-C."/>
            <person name="Campet M."/>
            <person name="Ha T."/>
            <person name="Dugue R."/>
            <person name="Lampietro C."/>
            <person name="Louis A."/>
            <person name="Herpin A."/>
            <person name="Echchiki A."/>
            <person name="Berthelot C."/>
            <person name="Parey E."/>
            <person name="Roest-Crollius H."/>
            <person name="Braasch I."/>
            <person name="Postlethwait J.H."/>
            <person name="Bobe J."/>
            <person name="Montfort J."/>
            <person name="Bouchez O."/>
            <person name="Begum T."/>
            <person name="Schartl M."/>
            <person name="Gustiano R."/>
            <person name="Guiguen Y."/>
        </authorList>
    </citation>
    <scope>NUCLEOTIDE SEQUENCE</scope>
    <source>
        <strain evidence="1">Pdj_M5554</strain>
    </source>
</reference>
<evidence type="ECO:0000313" key="1">
    <source>
        <dbReference type="EMBL" id="MCJ8735078.1"/>
    </source>
</evidence>
<keyword evidence="2" id="KW-1185">Reference proteome</keyword>
<dbReference type="Proteomes" id="UP000830395">
    <property type="component" value="Chromosome 8"/>
</dbReference>